<name>A0A843WDP5_COLES</name>
<keyword evidence="2" id="KW-1185">Reference proteome</keyword>
<accession>A0A843WDP5</accession>
<reference evidence="1" key="1">
    <citation type="submission" date="2017-07" db="EMBL/GenBank/DDBJ databases">
        <title>Taro Niue Genome Assembly and Annotation.</title>
        <authorList>
            <person name="Atibalentja N."/>
            <person name="Keating K."/>
            <person name="Fields C.J."/>
        </authorList>
    </citation>
    <scope>NUCLEOTIDE SEQUENCE</scope>
    <source>
        <strain evidence="1">Niue_2</strain>
        <tissue evidence="1">Leaf</tissue>
    </source>
</reference>
<evidence type="ECO:0000313" key="1">
    <source>
        <dbReference type="EMBL" id="MQM02274.1"/>
    </source>
</evidence>
<dbReference type="AlphaFoldDB" id="A0A843WDP5"/>
<comment type="caution">
    <text evidence="1">The sequence shown here is derived from an EMBL/GenBank/DDBJ whole genome shotgun (WGS) entry which is preliminary data.</text>
</comment>
<sequence length="83" mass="8767">MPRGAVTWSLSGRADPLHLGGHQFKTKAAPHSPPLALSLLLLPSSTSLKLPCDFSSVLGARGARAEVRLLTSGKARAGRRRRG</sequence>
<dbReference type="EMBL" id="NMUH01002825">
    <property type="protein sequence ID" value="MQM02274.1"/>
    <property type="molecule type" value="Genomic_DNA"/>
</dbReference>
<proteinExistence type="predicted"/>
<organism evidence="1 2">
    <name type="scientific">Colocasia esculenta</name>
    <name type="common">Wild taro</name>
    <name type="synonym">Arum esculentum</name>
    <dbReference type="NCBI Taxonomy" id="4460"/>
    <lineage>
        <taxon>Eukaryota</taxon>
        <taxon>Viridiplantae</taxon>
        <taxon>Streptophyta</taxon>
        <taxon>Embryophyta</taxon>
        <taxon>Tracheophyta</taxon>
        <taxon>Spermatophyta</taxon>
        <taxon>Magnoliopsida</taxon>
        <taxon>Liliopsida</taxon>
        <taxon>Araceae</taxon>
        <taxon>Aroideae</taxon>
        <taxon>Colocasieae</taxon>
        <taxon>Colocasia</taxon>
    </lineage>
</organism>
<gene>
    <name evidence="1" type="ORF">Taro_035044</name>
</gene>
<dbReference type="Proteomes" id="UP000652761">
    <property type="component" value="Unassembled WGS sequence"/>
</dbReference>
<feature type="non-terminal residue" evidence="1">
    <location>
        <position position="1"/>
    </location>
</feature>
<protein>
    <submittedName>
        <fullName evidence="1">Uncharacterized protein</fullName>
    </submittedName>
</protein>
<evidence type="ECO:0000313" key="2">
    <source>
        <dbReference type="Proteomes" id="UP000652761"/>
    </source>
</evidence>